<proteinExistence type="predicted"/>
<feature type="compositionally biased region" description="Basic and acidic residues" evidence="2">
    <location>
        <begin position="430"/>
        <end position="453"/>
    </location>
</feature>
<evidence type="ECO:0000313" key="5">
    <source>
        <dbReference type="WBParaSite" id="ACRNAN_Path_238.g884.t1"/>
    </source>
</evidence>
<evidence type="ECO:0000256" key="1">
    <source>
        <dbReference type="SAM" id="Coils"/>
    </source>
</evidence>
<reference evidence="5" key="1">
    <citation type="submission" date="2022-11" db="UniProtKB">
        <authorList>
            <consortium name="WormBaseParasite"/>
        </authorList>
    </citation>
    <scope>IDENTIFICATION</scope>
</reference>
<dbReference type="WBParaSite" id="ACRNAN_Path_238.g884.t1">
    <property type="protein sequence ID" value="ACRNAN_Path_238.g884.t1"/>
    <property type="gene ID" value="ACRNAN_Path_238.g884"/>
</dbReference>
<feature type="compositionally biased region" description="Low complexity" evidence="2">
    <location>
        <begin position="239"/>
        <end position="262"/>
    </location>
</feature>
<feature type="compositionally biased region" description="Basic residues" evidence="2">
    <location>
        <begin position="416"/>
        <end position="429"/>
    </location>
</feature>
<evidence type="ECO:0000256" key="2">
    <source>
        <dbReference type="SAM" id="MobiDB-lite"/>
    </source>
</evidence>
<feature type="compositionally biased region" description="Low complexity" evidence="2">
    <location>
        <begin position="555"/>
        <end position="569"/>
    </location>
</feature>
<keyword evidence="1" id="KW-0175">Coiled coil</keyword>
<dbReference type="Pfam" id="PF16565">
    <property type="entry name" value="MIT_C"/>
    <property type="match status" value="1"/>
</dbReference>
<dbReference type="AlphaFoldDB" id="A0A914C3Y6"/>
<feature type="region of interest" description="Disordered" evidence="2">
    <location>
        <begin position="414"/>
        <end position="455"/>
    </location>
</feature>
<feature type="region of interest" description="Disordered" evidence="2">
    <location>
        <begin position="220"/>
        <end position="274"/>
    </location>
</feature>
<organism evidence="4 5">
    <name type="scientific">Acrobeloides nanus</name>
    <dbReference type="NCBI Taxonomy" id="290746"/>
    <lineage>
        <taxon>Eukaryota</taxon>
        <taxon>Metazoa</taxon>
        <taxon>Ecdysozoa</taxon>
        <taxon>Nematoda</taxon>
        <taxon>Chromadorea</taxon>
        <taxon>Rhabditida</taxon>
        <taxon>Tylenchina</taxon>
        <taxon>Cephalobomorpha</taxon>
        <taxon>Cephaloboidea</taxon>
        <taxon>Cephalobidae</taxon>
        <taxon>Acrobeloides</taxon>
    </lineage>
</organism>
<sequence>MPQMLSFLENQYRIEEQEDEEYYMVPKVVKTSEILNSLKERKMILFIDYRDDREQFIYCDNYVQVKVAIVPKDLIFKNQTQFTKFFASLPLAAISKLTILNAYDEIVLLGEHCHSEDTRILYGLLMDSKFKLKSKPRFLEYGIKGWTIVAPDLYCTKDEFYNCYWDEDTNLMLEGLSRYFKLEPSDSHKRDASLKRKAIQPIKKSRKLDEILKNFEAVIKSPCPPKPDENQSHRSRSPLKPSGLSKGFLLKSSTASSKSTSTPKKEESSSVSKNFSMAPENLNYEDYDSDYFYPKEDIDEDAKELLESYKKDIQLSENLSKMLGCSGMKNLKWDGIELDWEFGNALNEIQENEILKSREPQISQETSEKINFALESKETTPKINIIQEVKEIYDLSINDLEVWINGEEVMPGSKTLKNRKKKQRKKNKKKDVVDEKAISDLERPQSPEFEENKSLYVMPSLDNNAAELDEKLENFEQEILNEEPIQVEEFKENVMKIEQQILDQKIEEGEEIKNAKDTNDEENSQIICEEENRETTSEQAKQVEIEREIENFECPPSSSKESASKENSNFEQQKLEIHRQETQMQQVDEVRSHIGRREILYKQYHYELEIEEDSIGHGYFEIFSRCLNETLTEVIVQDPWISEYFQIRNFALFCTILHNHAKKLKKISLITRAAQDLRNVNIQRKALQSITESLEKNGLEINIKYKDFHDREFRFNNGWKVIIGRGLDIYKKVELESLEYFNPNLRPCKATKVDYIRIQM</sequence>
<keyword evidence="4" id="KW-1185">Reference proteome</keyword>
<dbReference type="Proteomes" id="UP000887540">
    <property type="component" value="Unplaced"/>
</dbReference>
<accession>A0A914C3Y6</accession>
<dbReference type="Gene3D" id="3.30.870.30">
    <property type="entry name" value="MITD, C-terminal phospholipase D-like domain"/>
    <property type="match status" value="1"/>
</dbReference>
<protein>
    <submittedName>
        <fullName evidence="5">MITD1 C-terminal phospholipase D-like domain-containing protein</fullName>
    </submittedName>
</protein>
<evidence type="ECO:0000259" key="3">
    <source>
        <dbReference type="Pfam" id="PF16565"/>
    </source>
</evidence>
<feature type="domain" description="MITD1 C-terminal phospholipase D-like" evidence="3">
    <location>
        <begin position="616"/>
        <end position="757"/>
    </location>
</feature>
<dbReference type="InterPro" id="IPR032341">
    <property type="entry name" value="MITD1_C"/>
</dbReference>
<name>A0A914C3Y6_9BILA</name>
<feature type="coiled-coil region" evidence="1">
    <location>
        <begin position="458"/>
        <end position="532"/>
    </location>
</feature>
<dbReference type="InterPro" id="IPR038113">
    <property type="entry name" value="MITD1_C_sf"/>
</dbReference>
<evidence type="ECO:0000313" key="4">
    <source>
        <dbReference type="Proteomes" id="UP000887540"/>
    </source>
</evidence>
<feature type="region of interest" description="Disordered" evidence="2">
    <location>
        <begin position="551"/>
        <end position="571"/>
    </location>
</feature>